<accession>A0AAN6P934</accession>
<keyword evidence="2" id="KW-1185">Reference proteome</keyword>
<name>A0AAN6P934_9PEZI</name>
<evidence type="ECO:0000313" key="2">
    <source>
        <dbReference type="Proteomes" id="UP001303115"/>
    </source>
</evidence>
<comment type="caution">
    <text evidence="1">The sequence shown here is derived from an EMBL/GenBank/DDBJ whole genome shotgun (WGS) entry which is preliminary data.</text>
</comment>
<dbReference type="EMBL" id="MU854657">
    <property type="protein sequence ID" value="KAK4032046.1"/>
    <property type="molecule type" value="Genomic_DNA"/>
</dbReference>
<protein>
    <submittedName>
        <fullName evidence="1">Uncharacterized protein</fullName>
    </submittedName>
</protein>
<reference evidence="2" key="1">
    <citation type="journal article" date="2023" name="Mol. Phylogenet. Evol.">
        <title>Genome-scale phylogeny and comparative genomics of the fungal order Sordariales.</title>
        <authorList>
            <person name="Hensen N."/>
            <person name="Bonometti L."/>
            <person name="Westerberg I."/>
            <person name="Brannstrom I.O."/>
            <person name="Guillou S."/>
            <person name="Cros-Aarteil S."/>
            <person name="Calhoun S."/>
            <person name="Haridas S."/>
            <person name="Kuo A."/>
            <person name="Mondo S."/>
            <person name="Pangilinan J."/>
            <person name="Riley R."/>
            <person name="LaButti K."/>
            <person name="Andreopoulos B."/>
            <person name="Lipzen A."/>
            <person name="Chen C."/>
            <person name="Yan M."/>
            <person name="Daum C."/>
            <person name="Ng V."/>
            <person name="Clum A."/>
            <person name="Steindorff A."/>
            <person name="Ohm R.A."/>
            <person name="Martin F."/>
            <person name="Silar P."/>
            <person name="Natvig D.O."/>
            <person name="Lalanne C."/>
            <person name="Gautier V."/>
            <person name="Ament-Velasquez S.L."/>
            <person name="Kruys A."/>
            <person name="Hutchinson M.I."/>
            <person name="Powell A.J."/>
            <person name="Barry K."/>
            <person name="Miller A.N."/>
            <person name="Grigoriev I.V."/>
            <person name="Debuchy R."/>
            <person name="Gladieux P."/>
            <person name="Hiltunen Thoren M."/>
            <person name="Johannesson H."/>
        </authorList>
    </citation>
    <scope>NUCLEOTIDE SEQUENCE [LARGE SCALE GENOMIC DNA]</scope>
    <source>
        <strain evidence="2">CBS 284.82</strain>
    </source>
</reference>
<proteinExistence type="predicted"/>
<sequence length="130" mass="15102">AIDSLLGIRGLLYTEQSRRTIRNELTAYQKWDQLYGATSVYTYEGILCFVPPIFKDYRQVTRKQVQHLSKDDISLFRSKLQGVAYVERLCEVGRAFQIGVFGSMEFTERPFEVRQGNLSELDLEDLLQLL</sequence>
<dbReference type="Proteomes" id="UP001303115">
    <property type="component" value="Unassembled WGS sequence"/>
</dbReference>
<gene>
    <name evidence="1" type="ORF">C8A01DRAFT_20829</name>
</gene>
<feature type="non-terminal residue" evidence="1">
    <location>
        <position position="1"/>
    </location>
</feature>
<evidence type="ECO:0000313" key="1">
    <source>
        <dbReference type="EMBL" id="KAK4032046.1"/>
    </source>
</evidence>
<organism evidence="1 2">
    <name type="scientific">Parachaetomium inaequale</name>
    <dbReference type="NCBI Taxonomy" id="2588326"/>
    <lineage>
        <taxon>Eukaryota</taxon>
        <taxon>Fungi</taxon>
        <taxon>Dikarya</taxon>
        <taxon>Ascomycota</taxon>
        <taxon>Pezizomycotina</taxon>
        <taxon>Sordariomycetes</taxon>
        <taxon>Sordariomycetidae</taxon>
        <taxon>Sordariales</taxon>
        <taxon>Chaetomiaceae</taxon>
        <taxon>Parachaetomium</taxon>
    </lineage>
</organism>
<dbReference type="AlphaFoldDB" id="A0AAN6P934"/>